<feature type="non-terminal residue" evidence="1">
    <location>
        <position position="1"/>
    </location>
</feature>
<protein>
    <submittedName>
        <fullName evidence="1">LORF2 protein</fullName>
    </submittedName>
</protein>
<comment type="caution">
    <text evidence="1">The sequence shown here is derived from an EMBL/GenBank/DDBJ whole genome shotgun (WGS) entry which is preliminary data.</text>
</comment>
<name>A0A6G1A4N9_CROCR</name>
<gene>
    <name evidence="1" type="ORF">FOF47_R06781</name>
</gene>
<dbReference type="AlphaFoldDB" id="A0A6G1A4N9"/>
<reference evidence="1 2" key="1">
    <citation type="submission" date="2019-11" db="EMBL/GenBank/DDBJ databases">
        <authorList>
            <person name="Yang C."/>
            <person name="Li F."/>
        </authorList>
    </citation>
    <scope>NUCLEOTIDE SEQUENCE [LARGE SCALE GENOMIC DNA]</scope>
    <source>
        <strain evidence="1">KB4526</strain>
        <tissue evidence="1">Muscle</tissue>
    </source>
</reference>
<evidence type="ECO:0000313" key="2">
    <source>
        <dbReference type="Proteomes" id="UP000475037"/>
    </source>
</evidence>
<keyword evidence="2" id="KW-1185">Reference proteome</keyword>
<accession>A0A6G1A4N9</accession>
<organism evidence="1 2">
    <name type="scientific">Crocuta crocuta</name>
    <name type="common">Spotted hyena</name>
    <dbReference type="NCBI Taxonomy" id="9678"/>
    <lineage>
        <taxon>Eukaryota</taxon>
        <taxon>Metazoa</taxon>
        <taxon>Chordata</taxon>
        <taxon>Craniata</taxon>
        <taxon>Vertebrata</taxon>
        <taxon>Euteleostomi</taxon>
        <taxon>Mammalia</taxon>
        <taxon>Eutheria</taxon>
        <taxon>Laurasiatheria</taxon>
        <taxon>Carnivora</taxon>
        <taxon>Feliformia</taxon>
        <taxon>Hyaenidae</taxon>
        <taxon>Crocuta</taxon>
    </lineage>
</organism>
<proteinExistence type="predicted"/>
<sequence>SRTKINYWDLIKIKSFCMAKKTIHKTNGQLMEWEKIVANDISDKGLVSKIYKELIKLHTRKANNPVKKWAEDMKRHFSKEDIQMANRHMKRCSATLIIREIQIKTTLRYHLTPV</sequence>
<dbReference type="EMBL" id="VOAJ01024670">
    <property type="protein sequence ID" value="KAF0870769.1"/>
    <property type="molecule type" value="Genomic_DNA"/>
</dbReference>
<feature type="non-terminal residue" evidence="1">
    <location>
        <position position="114"/>
    </location>
</feature>
<evidence type="ECO:0000313" key="1">
    <source>
        <dbReference type="EMBL" id="KAF0870769.1"/>
    </source>
</evidence>
<dbReference type="Proteomes" id="UP000475037">
    <property type="component" value="Unassembled WGS sequence"/>
</dbReference>